<dbReference type="InterPro" id="IPR002347">
    <property type="entry name" value="SDR_fam"/>
</dbReference>
<dbReference type="OrthoDB" id="7442at2157"/>
<dbReference type="InterPro" id="IPR036291">
    <property type="entry name" value="NAD(P)-bd_dom_sf"/>
</dbReference>
<dbReference type="Pfam" id="PF13561">
    <property type="entry name" value="adh_short_C2"/>
    <property type="match status" value="1"/>
</dbReference>
<dbReference type="SUPFAM" id="SSF51735">
    <property type="entry name" value="NAD(P)-binding Rossmann-fold domains"/>
    <property type="match status" value="1"/>
</dbReference>
<dbReference type="AlphaFoldDB" id="A0A1M6ZN88"/>
<evidence type="ECO:0000313" key="1">
    <source>
        <dbReference type="EMBL" id="SHL31907.1"/>
    </source>
</evidence>
<dbReference type="Proteomes" id="UP000184203">
    <property type="component" value="Unassembled WGS sequence"/>
</dbReference>
<keyword evidence="2" id="KW-1185">Reference proteome</keyword>
<proteinExistence type="predicted"/>
<protein>
    <submittedName>
        <fullName evidence="1">Enoyl-(Acyl carrier protein) reductase</fullName>
    </submittedName>
</protein>
<evidence type="ECO:0000313" key="2">
    <source>
        <dbReference type="Proteomes" id="UP000184203"/>
    </source>
</evidence>
<dbReference type="Gene3D" id="3.40.50.720">
    <property type="entry name" value="NAD(P)-binding Rossmann-like Domain"/>
    <property type="match status" value="1"/>
</dbReference>
<sequence>MTYRTFIQLCRYQIRPWEMADSRKQFGAKAGNWGRPNGTLKCDTNLPSISMKSDSVGTSFGARTSIPFDTSAMTDVPMGRVAEPEEMASVVAFLYSSDASYITGYTLPADGAKQPTNHQSHKSLWMTIVTITSPLRLYALSKPLSISTF</sequence>
<accession>A0A1M6ZN88</accession>
<gene>
    <name evidence="1" type="ORF">SAMN05444342_3508</name>
</gene>
<dbReference type="EMBL" id="FRAN01000006">
    <property type="protein sequence ID" value="SHL31907.1"/>
    <property type="molecule type" value="Genomic_DNA"/>
</dbReference>
<organism evidence="1 2">
    <name type="scientific">Haladaptatus paucihalophilus DX253</name>
    <dbReference type="NCBI Taxonomy" id="797209"/>
    <lineage>
        <taxon>Archaea</taxon>
        <taxon>Methanobacteriati</taxon>
        <taxon>Methanobacteriota</taxon>
        <taxon>Stenosarchaea group</taxon>
        <taxon>Halobacteria</taxon>
        <taxon>Halobacteriales</taxon>
        <taxon>Haladaptataceae</taxon>
        <taxon>Haladaptatus</taxon>
    </lineage>
</organism>
<name>A0A1M6ZN88_HALPU</name>
<reference evidence="2" key="1">
    <citation type="submission" date="2016-11" db="EMBL/GenBank/DDBJ databases">
        <authorList>
            <person name="Varghese N."/>
            <person name="Submissions S."/>
        </authorList>
    </citation>
    <scope>NUCLEOTIDE SEQUENCE [LARGE SCALE GENOMIC DNA]</scope>
    <source>
        <strain evidence="2">DX253</strain>
    </source>
</reference>